<feature type="signal peptide" evidence="10">
    <location>
        <begin position="1"/>
        <end position="20"/>
    </location>
</feature>
<evidence type="ECO:0000256" key="5">
    <source>
        <dbReference type="ARBA" id="ARBA00023157"/>
    </source>
</evidence>
<evidence type="ECO:0000256" key="3">
    <source>
        <dbReference type="ARBA" id="ARBA00022542"/>
    </source>
</evidence>
<dbReference type="SMART" id="SM00020">
    <property type="entry name" value="Tryp_SPc"/>
    <property type="match status" value="1"/>
</dbReference>
<dbReference type="PANTHER" id="PTHR24250">
    <property type="entry name" value="CHYMOTRYPSIN-RELATED"/>
    <property type="match status" value="1"/>
</dbReference>
<evidence type="ECO:0000259" key="11">
    <source>
        <dbReference type="PROSITE" id="PS50240"/>
    </source>
</evidence>
<feature type="chain" id="PRO_5034894717" description="Inactive serine protease 54" evidence="10">
    <location>
        <begin position="21"/>
        <end position="388"/>
    </location>
</feature>
<comment type="subcellular location">
    <subcellularLocation>
        <location evidence="1">Secreted</location>
    </subcellularLocation>
</comment>
<dbReference type="SUPFAM" id="SSF50494">
    <property type="entry name" value="Trypsin-like serine proteases"/>
    <property type="match status" value="1"/>
</dbReference>
<reference evidence="12" key="1">
    <citation type="submission" date="2025-08" db="UniProtKB">
        <authorList>
            <consortium name="Ensembl"/>
        </authorList>
    </citation>
    <scope>IDENTIFICATION</scope>
</reference>
<keyword evidence="3" id="KW-0721">Serine protease homolog</keyword>
<dbReference type="PANTHER" id="PTHR24250:SF45">
    <property type="entry name" value="INACTIVE SERINE PROTEASE 54"/>
    <property type="match status" value="1"/>
</dbReference>
<dbReference type="FunFam" id="2.40.10.10:FF:000125">
    <property type="entry name" value="inactive serine protease 54"/>
    <property type="match status" value="1"/>
</dbReference>
<dbReference type="Ensembl" id="ENSMMMT00000012367.1">
    <property type="protein sequence ID" value="ENSMMMP00000010842.1"/>
    <property type="gene ID" value="ENSMMMG00000009656.1"/>
</dbReference>
<keyword evidence="6" id="KW-0325">Glycoprotein</keyword>
<evidence type="ECO:0000256" key="1">
    <source>
        <dbReference type="ARBA" id="ARBA00004613"/>
    </source>
</evidence>
<evidence type="ECO:0000256" key="6">
    <source>
        <dbReference type="ARBA" id="ARBA00023180"/>
    </source>
</evidence>
<dbReference type="Proteomes" id="UP000694407">
    <property type="component" value="Unplaced"/>
</dbReference>
<evidence type="ECO:0000313" key="12">
    <source>
        <dbReference type="Ensembl" id="ENSMMMP00000010842.1"/>
    </source>
</evidence>
<feature type="region of interest" description="Disordered" evidence="9">
    <location>
        <begin position="284"/>
        <end position="339"/>
    </location>
</feature>
<evidence type="ECO:0000256" key="9">
    <source>
        <dbReference type="SAM" id="MobiDB-lite"/>
    </source>
</evidence>
<dbReference type="Gene3D" id="2.40.10.10">
    <property type="entry name" value="Trypsin-like serine proteases"/>
    <property type="match status" value="1"/>
</dbReference>
<protein>
    <recommendedName>
        <fullName evidence="7">Inactive serine protease 54</fullName>
    </recommendedName>
    <alternativeName>
        <fullName evidence="8">Plasma kallikrein-like protein 4</fullName>
    </alternativeName>
</protein>
<dbReference type="GO" id="GO:0005576">
    <property type="term" value="C:extracellular region"/>
    <property type="evidence" value="ECO:0007669"/>
    <property type="project" value="UniProtKB-SubCell"/>
</dbReference>
<sequence>MAEMRGVLLVLLCLFQSSASCGLQKSPLGDFSEEDLVTSTQFPWVVSIQDLQYTHLAFGCILSEFWILTIASAFQNRPSAIVIVGIANMDHRNIAHTEYPVDTIIIHEDFDNHSMSNNIALLRTDSAMHFDDLVQSICFLDRKLHKPPALQNCWVSGWNPTSATGNHMTMSILRRISVKDIDLCPLHLLQKTGCGSHTQRETEAVCLGEAGSPMMCQLQQLDLWILRGILTQGGDTCPGIFIYTRVEDYSDWIMSMTTRDDHPLFSLQHWDNFIPRPSFEEHAAVTRSTHSTHSEVSHTRRSQTSFQEQSSSTMTSQLTNSTRDELDFREKGLRESGRSSEAALQPMYYDYYGGEAGEGGSFAGQNRLHQPQEIILVFFVLVFFGSGV</sequence>
<evidence type="ECO:0000256" key="7">
    <source>
        <dbReference type="ARBA" id="ARBA00073244"/>
    </source>
</evidence>
<dbReference type="InterPro" id="IPR001254">
    <property type="entry name" value="Trypsin_dom"/>
</dbReference>
<gene>
    <name evidence="12" type="primary">PRSS54</name>
</gene>
<reference evidence="12" key="2">
    <citation type="submission" date="2025-09" db="UniProtKB">
        <authorList>
            <consortium name="Ensembl"/>
        </authorList>
    </citation>
    <scope>IDENTIFICATION</scope>
</reference>
<evidence type="ECO:0000256" key="4">
    <source>
        <dbReference type="ARBA" id="ARBA00022729"/>
    </source>
</evidence>
<organism evidence="12 13">
    <name type="scientific">Marmota marmota marmota</name>
    <name type="common">Alpine marmot</name>
    <dbReference type="NCBI Taxonomy" id="9994"/>
    <lineage>
        <taxon>Eukaryota</taxon>
        <taxon>Metazoa</taxon>
        <taxon>Chordata</taxon>
        <taxon>Craniata</taxon>
        <taxon>Vertebrata</taxon>
        <taxon>Euteleostomi</taxon>
        <taxon>Mammalia</taxon>
        <taxon>Eutheria</taxon>
        <taxon>Euarchontoglires</taxon>
        <taxon>Glires</taxon>
        <taxon>Rodentia</taxon>
        <taxon>Sciuromorpha</taxon>
        <taxon>Sciuridae</taxon>
        <taxon>Xerinae</taxon>
        <taxon>Marmotini</taxon>
        <taxon>Marmota</taxon>
    </lineage>
</organism>
<dbReference type="InterPro" id="IPR009003">
    <property type="entry name" value="Peptidase_S1_PA"/>
</dbReference>
<keyword evidence="2" id="KW-0964">Secreted</keyword>
<dbReference type="AlphaFoldDB" id="A0A8C5Z8B3"/>
<feature type="compositionally biased region" description="Low complexity" evidence="9">
    <location>
        <begin position="302"/>
        <end position="321"/>
    </location>
</feature>
<proteinExistence type="predicted"/>
<evidence type="ECO:0000256" key="2">
    <source>
        <dbReference type="ARBA" id="ARBA00022525"/>
    </source>
</evidence>
<evidence type="ECO:0000256" key="10">
    <source>
        <dbReference type="SAM" id="SignalP"/>
    </source>
</evidence>
<feature type="compositionally biased region" description="Basic and acidic residues" evidence="9">
    <location>
        <begin position="322"/>
        <end position="338"/>
    </location>
</feature>
<feature type="domain" description="Peptidase S1" evidence="11">
    <location>
        <begin position="27"/>
        <end position="258"/>
    </location>
</feature>
<keyword evidence="5" id="KW-1015">Disulfide bond</keyword>
<evidence type="ECO:0000256" key="8">
    <source>
        <dbReference type="ARBA" id="ARBA00081593"/>
    </source>
</evidence>
<keyword evidence="4 10" id="KW-0732">Signal</keyword>
<accession>A0A8C5Z8B3</accession>
<dbReference type="InterPro" id="IPR043504">
    <property type="entry name" value="Peptidase_S1_PA_chymotrypsin"/>
</dbReference>
<dbReference type="GeneTree" id="ENSGT01020000230389"/>
<name>A0A8C5Z8B3_MARMA</name>
<evidence type="ECO:0000313" key="13">
    <source>
        <dbReference type="Proteomes" id="UP000694407"/>
    </source>
</evidence>
<dbReference type="PROSITE" id="PS51257">
    <property type="entry name" value="PROKAR_LIPOPROTEIN"/>
    <property type="match status" value="1"/>
</dbReference>
<keyword evidence="13" id="KW-1185">Reference proteome</keyword>
<dbReference type="GO" id="GO:0006508">
    <property type="term" value="P:proteolysis"/>
    <property type="evidence" value="ECO:0007669"/>
    <property type="project" value="InterPro"/>
</dbReference>
<dbReference type="GO" id="GO:0004252">
    <property type="term" value="F:serine-type endopeptidase activity"/>
    <property type="evidence" value="ECO:0007669"/>
    <property type="project" value="InterPro"/>
</dbReference>
<dbReference type="Pfam" id="PF00089">
    <property type="entry name" value="Trypsin"/>
    <property type="match status" value="1"/>
</dbReference>
<dbReference type="PROSITE" id="PS50240">
    <property type="entry name" value="TRYPSIN_DOM"/>
    <property type="match status" value="1"/>
</dbReference>